<dbReference type="Gene3D" id="3.40.640.10">
    <property type="entry name" value="Type I PLP-dependent aspartate aminotransferase-like (Major domain)"/>
    <property type="match status" value="1"/>
</dbReference>
<sequence length="132" mass="14025">MDDDLVALRASCDRFLSSHGERAGDLLATVPADTALDRYGEGGVVADLEAEVAGVLGLPAAVYLPSGVMAQQAVLRVHADRRGRRTVLPHPESHLARHEEQAPERLHGLSVGDATMALRDDEVRTAVAALGR</sequence>
<dbReference type="RefSeq" id="WP_072919377.1">
    <property type="nucleotide sequence ID" value="NZ_FRDM01000016.1"/>
</dbReference>
<dbReference type="InterPro" id="IPR015424">
    <property type="entry name" value="PyrdxlP-dep_Trfase"/>
</dbReference>
<dbReference type="OrthoDB" id="9774495at2"/>
<dbReference type="Pfam" id="PF01212">
    <property type="entry name" value="Beta_elim_lyase"/>
    <property type="match status" value="1"/>
</dbReference>
<dbReference type="Proteomes" id="UP000184428">
    <property type="component" value="Unassembled WGS sequence"/>
</dbReference>
<evidence type="ECO:0000313" key="4">
    <source>
        <dbReference type="EMBL" id="SHN81362.1"/>
    </source>
</evidence>
<protein>
    <submittedName>
        <fullName evidence="4">Beta-eliminating lyase</fullName>
    </submittedName>
</protein>
<accession>A0A1M7UEB6</accession>
<dbReference type="InterPro" id="IPR015421">
    <property type="entry name" value="PyrdxlP-dep_Trfase_major"/>
</dbReference>
<proteinExistence type="predicted"/>
<evidence type="ECO:0000259" key="3">
    <source>
        <dbReference type="Pfam" id="PF01212"/>
    </source>
</evidence>
<dbReference type="SUPFAM" id="SSF53383">
    <property type="entry name" value="PLP-dependent transferases"/>
    <property type="match status" value="1"/>
</dbReference>
<organism evidence="4 5">
    <name type="scientific">Geodermatophilus obscurus</name>
    <dbReference type="NCBI Taxonomy" id="1861"/>
    <lineage>
        <taxon>Bacteria</taxon>
        <taxon>Bacillati</taxon>
        <taxon>Actinomycetota</taxon>
        <taxon>Actinomycetes</taxon>
        <taxon>Geodermatophilales</taxon>
        <taxon>Geodermatophilaceae</taxon>
        <taxon>Geodermatophilus</taxon>
    </lineage>
</organism>
<evidence type="ECO:0000313" key="5">
    <source>
        <dbReference type="Proteomes" id="UP000184428"/>
    </source>
</evidence>
<dbReference type="EMBL" id="FRDM01000016">
    <property type="protein sequence ID" value="SHN81362.1"/>
    <property type="molecule type" value="Genomic_DNA"/>
</dbReference>
<evidence type="ECO:0000256" key="1">
    <source>
        <dbReference type="ARBA" id="ARBA00001933"/>
    </source>
</evidence>
<comment type="cofactor">
    <cofactor evidence="1">
        <name>pyridoxal 5'-phosphate</name>
        <dbReference type="ChEBI" id="CHEBI:597326"/>
    </cofactor>
</comment>
<name>A0A1M7UEB6_9ACTN</name>
<gene>
    <name evidence="4" type="ORF">SAMN05660350_03065</name>
</gene>
<evidence type="ECO:0000256" key="2">
    <source>
        <dbReference type="ARBA" id="ARBA00022898"/>
    </source>
</evidence>
<reference evidence="4 5" key="1">
    <citation type="submission" date="2016-12" db="EMBL/GenBank/DDBJ databases">
        <authorList>
            <person name="Song W.-J."/>
            <person name="Kurnit D.M."/>
        </authorList>
    </citation>
    <scope>NUCLEOTIDE SEQUENCE [LARGE SCALE GENOMIC DNA]</scope>
    <source>
        <strain evidence="4 5">DSM 43162</strain>
    </source>
</reference>
<dbReference type="AlphaFoldDB" id="A0A1M7UEB6"/>
<keyword evidence="2" id="KW-0663">Pyridoxal phosphate</keyword>
<dbReference type="InterPro" id="IPR001597">
    <property type="entry name" value="ArAA_b-elim_lyase/Thr_aldolase"/>
</dbReference>
<feature type="domain" description="Aromatic amino acid beta-eliminating lyase/threonine aldolase" evidence="3">
    <location>
        <begin position="37"/>
        <end position="114"/>
    </location>
</feature>
<keyword evidence="4" id="KW-0456">Lyase</keyword>
<dbReference type="GO" id="GO:0016829">
    <property type="term" value="F:lyase activity"/>
    <property type="evidence" value="ECO:0007669"/>
    <property type="project" value="UniProtKB-KW"/>
</dbReference>
<dbReference type="GO" id="GO:0006520">
    <property type="term" value="P:amino acid metabolic process"/>
    <property type="evidence" value="ECO:0007669"/>
    <property type="project" value="InterPro"/>
</dbReference>